<keyword evidence="2" id="KW-0238">DNA-binding</keyword>
<name>A0ABY4Q3B7_9ACTN</name>
<evidence type="ECO:0000313" key="5">
    <source>
        <dbReference type="EMBL" id="UQT60675.1"/>
    </source>
</evidence>
<dbReference type="InterPro" id="IPR036388">
    <property type="entry name" value="WH-like_DNA-bd_sf"/>
</dbReference>
<dbReference type="SUPFAM" id="SSF46894">
    <property type="entry name" value="C-terminal effector domain of the bipartite response regulators"/>
    <property type="match status" value="1"/>
</dbReference>
<proteinExistence type="predicted"/>
<protein>
    <submittedName>
        <fullName evidence="5">Response regulator transcription factor</fullName>
    </submittedName>
</protein>
<evidence type="ECO:0000256" key="1">
    <source>
        <dbReference type="ARBA" id="ARBA00023015"/>
    </source>
</evidence>
<feature type="domain" description="HTH luxR-type" evidence="4">
    <location>
        <begin position="151"/>
        <end position="216"/>
    </location>
</feature>
<dbReference type="CDD" id="cd06170">
    <property type="entry name" value="LuxR_C_like"/>
    <property type="match status" value="1"/>
</dbReference>
<evidence type="ECO:0000259" key="4">
    <source>
        <dbReference type="PROSITE" id="PS50043"/>
    </source>
</evidence>
<dbReference type="Proteomes" id="UP000829992">
    <property type="component" value="Chromosome"/>
</dbReference>
<accession>A0ABY4Q3B7</accession>
<dbReference type="RefSeq" id="WP_249592008.1">
    <property type="nucleotide sequence ID" value="NZ_BAAAQL010000018.1"/>
</dbReference>
<dbReference type="PANTHER" id="PTHR44688">
    <property type="entry name" value="DNA-BINDING TRANSCRIPTIONAL ACTIVATOR DEVR_DOSR"/>
    <property type="match status" value="1"/>
</dbReference>
<evidence type="ECO:0000256" key="3">
    <source>
        <dbReference type="ARBA" id="ARBA00023163"/>
    </source>
</evidence>
<gene>
    <name evidence="5" type="ORF">M4V62_39505</name>
</gene>
<dbReference type="PANTHER" id="PTHR44688:SF16">
    <property type="entry name" value="DNA-BINDING TRANSCRIPTIONAL ACTIVATOR DEVR_DOSR"/>
    <property type="match status" value="1"/>
</dbReference>
<dbReference type="EMBL" id="CP097289">
    <property type="protein sequence ID" value="UQT60675.1"/>
    <property type="molecule type" value="Genomic_DNA"/>
</dbReference>
<dbReference type="InterPro" id="IPR016032">
    <property type="entry name" value="Sig_transdc_resp-reg_C-effctor"/>
</dbReference>
<keyword evidence="6" id="KW-1185">Reference proteome</keyword>
<keyword evidence="3" id="KW-0804">Transcription</keyword>
<dbReference type="Gene3D" id="1.10.10.10">
    <property type="entry name" value="Winged helix-like DNA-binding domain superfamily/Winged helix DNA-binding domain"/>
    <property type="match status" value="1"/>
</dbReference>
<dbReference type="PROSITE" id="PS50043">
    <property type="entry name" value="HTH_LUXR_2"/>
    <property type="match status" value="1"/>
</dbReference>
<evidence type="ECO:0000256" key="2">
    <source>
        <dbReference type="ARBA" id="ARBA00023125"/>
    </source>
</evidence>
<dbReference type="Pfam" id="PF00196">
    <property type="entry name" value="GerE"/>
    <property type="match status" value="1"/>
</dbReference>
<dbReference type="PRINTS" id="PR00038">
    <property type="entry name" value="HTHLUXR"/>
</dbReference>
<evidence type="ECO:0000313" key="6">
    <source>
        <dbReference type="Proteomes" id="UP000829992"/>
    </source>
</evidence>
<dbReference type="SMART" id="SM00421">
    <property type="entry name" value="HTH_LUXR"/>
    <property type="match status" value="1"/>
</dbReference>
<reference evidence="5 6" key="1">
    <citation type="submission" date="2022-05" db="EMBL/GenBank/DDBJ databases">
        <authorList>
            <person name="Zhou X."/>
            <person name="Li K."/>
            <person name="Man Y."/>
        </authorList>
    </citation>
    <scope>NUCLEOTIDE SEQUENCE [LARGE SCALE GENOMIC DNA]</scope>
    <source>
        <strain evidence="5 6">MS405</strain>
    </source>
</reference>
<dbReference type="InterPro" id="IPR000792">
    <property type="entry name" value="Tscrpt_reg_LuxR_C"/>
</dbReference>
<organism evidence="5 6">
    <name type="scientific">Streptomyces durmitorensis</name>
    <dbReference type="NCBI Taxonomy" id="319947"/>
    <lineage>
        <taxon>Bacteria</taxon>
        <taxon>Bacillati</taxon>
        <taxon>Actinomycetota</taxon>
        <taxon>Actinomycetes</taxon>
        <taxon>Kitasatosporales</taxon>
        <taxon>Streptomycetaceae</taxon>
        <taxon>Streptomyces</taxon>
    </lineage>
</organism>
<keyword evidence="1" id="KW-0805">Transcription regulation</keyword>
<sequence length="218" mass="23792">MQQQTVEIVPTTERVLLSVHTSDPISRAGVRSQLRQYAEIELVDTTRQDRGQVALLVACSVDETTLLSLRTLVRIKGVRAVLVVDRMREADLLDVAGCGVTSIVWRREATPARLLRAVLAAHRGDGDLPADLLGTFLTRMGQLNSSTPGPAGLPTMGMTPREVEVLQLVAEGLDTGQIAVKLAYSERTVKNVLQTLTSRLQLRNRTHAVAYAVRAGYI</sequence>